<sequence length="26" mass="2900">MLYLSKGCQITALGTFIVIFVSHTKK</sequence>
<dbReference type="AlphaFoldDB" id="A0A0E9VAL5"/>
<reference evidence="1" key="1">
    <citation type="submission" date="2014-11" db="EMBL/GenBank/DDBJ databases">
        <authorList>
            <person name="Amaro Gonzalez C."/>
        </authorList>
    </citation>
    <scope>NUCLEOTIDE SEQUENCE</scope>
</reference>
<accession>A0A0E9VAL5</accession>
<proteinExistence type="predicted"/>
<evidence type="ECO:0000313" key="1">
    <source>
        <dbReference type="EMBL" id="JAH75154.1"/>
    </source>
</evidence>
<reference evidence="1" key="2">
    <citation type="journal article" date="2015" name="Fish Shellfish Immunol.">
        <title>Early steps in the European eel (Anguilla anguilla)-Vibrio vulnificus interaction in the gills: Role of the RtxA13 toxin.</title>
        <authorList>
            <person name="Callol A."/>
            <person name="Pajuelo D."/>
            <person name="Ebbesson L."/>
            <person name="Teles M."/>
            <person name="MacKenzie S."/>
            <person name="Amaro C."/>
        </authorList>
    </citation>
    <scope>NUCLEOTIDE SEQUENCE</scope>
</reference>
<dbReference type="EMBL" id="GBXM01033423">
    <property type="protein sequence ID" value="JAH75154.1"/>
    <property type="molecule type" value="Transcribed_RNA"/>
</dbReference>
<protein>
    <submittedName>
        <fullName evidence="1">Uncharacterized protein</fullName>
    </submittedName>
</protein>
<organism evidence="1">
    <name type="scientific">Anguilla anguilla</name>
    <name type="common">European freshwater eel</name>
    <name type="synonym">Muraena anguilla</name>
    <dbReference type="NCBI Taxonomy" id="7936"/>
    <lineage>
        <taxon>Eukaryota</taxon>
        <taxon>Metazoa</taxon>
        <taxon>Chordata</taxon>
        <taxon>Craniata</taxon>
        <taxon>Vertebrata</taxon>
        <taxon>Euteleostomi</taxon>
        <taxon>Actinopterygii</taxon>
        <taxon>Neopterygii</taxon>
        <taxon>Teleostei</taxon>
        <taxon>Anguilliformes</taxon>
        <taxon>Anguillidae</taxon>
        <taxon>Anguilla</taxon>
    </lineage>
</organism>
<name>A0A0E9VAL5_ANGAN</name>